<dbReference type="InterPro" id="IPR018385">
    <property type="entry name" value="C4_dicarb_anaerob_car-like"/>
</dbReference>
<gene>
    <name evidence="7" type="ORF">CE91St55_15080</name>
</gene>
<dbReference type="Proteomes" id="UP001055091">
    <property type="component" value="Unassembled WGS sequence"/>
</dbReference>
<name>A0AA37NIQ1_9FIRM</name>
<proteinExistence type="predicted"/>
<sequence length="470" mass="49261">MKNNTEQKNKKGGTGINPYILLGCFVLAAALLTHFIPAGSFERTMIEGVSRPVVVPGTYQAVASNPTSISTLLGSVNQGLVDAGMIIFLVFASTGTFAIFQATGAFNNGIGVMLKKLDKSKIPDAMVLLLMVFLFSFLGYVSGPDGLIPFTLVACMISVGLGYDLAVGLALILAGSGVGFSMSAINAAVVGTPQSILGLPIFSGAGFRTIMWLVETLVVGTVIILYGNRVKKNREKSICSGIDTKGLALEGELDNFKIDRSQGLVLVIFLFMCIMMVVGSLKFGWYLNEIGGLNIVCGIAAGLVARKKLKETIDIFVKGAATTAGVALLIGLARAIQVIFENASVLDTIIQSLSGPLSTLSPSVAAVFISVITAIIHIFITSGSGLSVAMMPILGPLGQIVGLTAQTTVLAFQIGGSALNMITPTLGSTMAMCGMSRVPFSKWFKFGLQIAIPVLLVAWIFILVAVRIGF</sequence>
<keyword evidence="5 6" id="KW-0472">Membrane</keyword>
<dbReference type="InterPro" id="IPR051679">
    <property type="entry name" value="DASS-Related_Transporters"/>
</dbReference>
<dbReference type="PANTHER" id="PTHR43652:SF2">
    <property type="entry name" value="BASIC AMINO ACID ANTIPORTER YFCC-RELATED"/>
    <property type="match status" value="1"/>
</dbReference>
<evidence type="ECO:0000256" key="1">
    <source>
        <dbReference type="ARBA" id="ARBA00004651"/>
    </source>
</evidence>
<feature type="transmembrane region" description="Helical" evidence="6">
    <location>
        <begin position="209"/>
        <end position="227"/>
    </location>
</feature>
<keyword evidence="4 6" id="KW-1133">Transmembrane helix</keyword>
<feature type="transmembrane region" description="Helical" evidence="6">
    <location>
        <begin position="285"/>
        <end position="304"/>
    </location>
</feature>
<evidence type="ECO:0000256" key="5">
    <source>
        <dbReference type="ARBA" id="ARBA00023136"/>
    </source>
</evidence>
<evidence type="ECO:0000256" key="3">
    <source>
        <dbReference type="ARBA" id="ARBA00022692"/>
    </source>
</evidence>
<feature type="transmembrane region" description="Helical" evidence="6">
    <location>
        <begin position="16"/>
        <end position="36"/>
    </location>
</feature>
<dbReference type="GO" id="GO:0005886">
    <property type="term" value="C:plasma membrane"/>
    <property type="evidence" value="ECO:0007669"/>
    <property type="project" value="UniProtKB-SubCell"/>
</dbReference>
<evidence type="ECO:0000256" key="4">
    <source>
        <dbReference type="ARBA" id="ARBA00022989"/>
    </source>
</evidence>
<feature type="transmembrane region" description="Helical" evidence="6">
    <location>
        <begin position="85"/>
        <end position="110"/>
    </location>
</feature>
<organism evidence="7 8">
    <name type="scientific">Hungatella hathewayi</name>
    <dbReference type="NCBI Taxonomy" id="154046"/>
    <lineage>
        <taxon>Bacteria</taxon>
        <taxon>Bacillati</taxon>
        <taxon>Bacillota</taxon>
        <taxon>Clostridia</taxon>
        <taxon>Lachnospirales</taxon>
        <taxon>Lachnospiraceae</taxon>
        <taxon>Hungatella</taxon>
    </lineage>
</organism>
<feature type="transmembrane region" description="Helical" evidence="6">
    <location>
        <begin position="443"/>
        <end position="466"/>
    </location>
</feature>
<dbReference type="EMBL" id="BQNJ01000001">
    <property type="protein sequence ID" value="GKG99526.1"/>
    <property type="molecule type" value="Genomic_DNA"/>
</dbReference>
<feature type="transmembrane region" description="Helical" evidence="6">
    <location>
        <begin position="400"/>
        <end position="423"/>
    </location>
</feature>
<keyword evidence="3 6" id="KW-0812">Transmembrane</keyword>
<accession>A0AA37NIQ1</accession>
<evidence type="ECO:0000313" key="7">
    <source>
        <dbReference type="EMBL" id="GKG99526.1"/>
    </source>
</evidence>
<feature type="transmembrane region" description="Helical" evidence="6">
    <location>
        <begin position="263"/>
        <end position="279"/>
    </location>
</feature>
<evidence type="ECO:0000256" key="2">
    <source>
        <dbReference type="ARBA" id="ARBA00022475"/>
    </source>
</evidence>
<dbReference type="PANTHER" id="PTHR43652">
    <property type="entry name" value="BASIC AMINO ACID ANTIPORTER YFCC-RELATED"/>
    <property type="match status" value="1"/>
</dbReference>
<dbReference type="AlphaFoldDB" id="A0AA37NIQ1"/>
<evidence type="ECO:0000313" key="8">
    <source>
        <dbReference type="Proteomes" id="UP001055091"/>
    </source>
</evidence>
<feature type="transmembrane region" description="Helical" evidence="6">
    <location>
        <begin position="360"/>
        <end position="380"/>
    </location>
</feature>
<dbReference type="PROSITE" id="PS51257">
    <property type="entry name" value="PROKAR_LIPOPROTEIN"/>
    <property type="match status" value="1"/>
</dbReference>
<protein>
    <submittedName>
        <fullName evidence="7">C4-dicarboxylate ABC transporter</fullName>
    </submittedName>
</protein>
<feature type="transmembrane region" description="Helical" evidence="6">
    <location>
        <begin position="122"/>
        <end position="141"/>
    </location>
</feature>
<dbReference type="Pfam" id="PF03606">
    <property type="entry name" value="DcuC"/>
    <property type="match status" value="1"/>
</dbReference>
<feature type="transmembrane region" description="Helical" evidence="6">
    <location>
        <begin position="316"/>
        <end position="340"/>
    </location>
</feature>
<comment type="subcellular location">
    <subcellularLocation>
        <location evidence="1">Cell membrane</location>
        <topology evidence="1">Multi-pass membrane protein</topology>
    </subcellularLocation>
</comment>
<evidence type="ECO:0000256" key="6">
    <source>
        <dbReference type="SAM" id="Phobius"/>
    </source>
</evidence>
<reference evidence="7" key="1">
    <citation type="submission" date="2022-01" db="EMBL/GenBank/DDBJ databases">
        <title>Novel bile acid biosynthetic pathways are enriched in the microbiome of centenarians.</title>
        <authorList>
            <person name="Sato Y."/>
            <person name="Atarashi K."/>
            <person name="Plichta R.D."/>
            <person name="Arai Y."/>
            <person name="Sasajima S."/>
            <person name="Kearney M.S."/>
            <person name="Suda W."/>
            <person name="Takeshita K."/>
            <person name="Sasaki T."/>
            <person name="Okamoto S."/>
            <person name="Skelly N.A."/>
            <person name="Okamura Y."/>
            <person name="Vlamakis H."/>
            <person name="Li Y."/>
            <person name="Tanoue T."/>
            <person name="Takei H."/>
            <person name="Nittono H."/>
            <person name="Narushima S."/>
            <person name="Irie J."/>
            <person name="Itoh H."/>
            <person name="Moriya K."/>
            <person name="Sugiura Y."/>
            <person name="Suematsu M."/>
            <person name="Moritoki N."/>
            <person name="Shibata S."/>
            <person name="Littman R.D."/>
            <person name="Fischbach A.M."/>
            <person name="Uwamino Y."/>
            <person name="Inoue T."/>
            <person name="Honda A."/>
            <person name="Hattori M."/>
            <person name="Murai T."/>
            <person name="Xavier J.R."/>
            <person name="Hirose N."/>
            <person name="Honda K."/>
        </authorList>
    </citation>
    <scope>NUCLEOTIDE SEQUENCE</scope>
    <source>
        <strain evidence="7">CE91-St55</strain>
    </source>
</reference>
<dbReference type="RefSeq" id="WP_118043035.1">
    <property type="nucleotide sequence ID" value="NZ_BQNJ01000001.1"/>
</dbReference>
<keyword evidence="2" id="KW-1003">Cell membrane</keyword>
<comment type="caution">
    <text evidence="7">The sequence shown here is derived from an EMBL/GenBank/DDBJ whole genome shotgun (WGS) entry which is preliminary data.</text>
</comment>
<feature type="transmembrane region" description="Helical" evidence="6">
    <location>
        <begin position="147"/>
        <end position="172"/>
    </location>
</feature>